<accession>A0A328B7U0</accession>
<keyword evidence="2" id="KW-1185">Reference proteome</keyword>
<dbReference type="OrthoDB" id="4868247at2"/>
<gene>
    <name evidence="1" type="ORF">DJ019_18850</name>
</gene>
<protein>
    <submittedName>
        <fullName evidence="1">Uncharacterized protein</fullName>
    </submittedName>
</protein>
<sequence length="204" mass="21614">MRIPGAPVRIVIAAGLLAAGLVGLVVREGVARAAGQEVRLAMQGYDPRALLTGHYVRFQLRHDLPGGTRCPPVSAAGASVRDGWVALRREGVRHVPAGAAVSRAEALKLGDVAVRGVLTCESGPVLRLPAIGVESQENNTLRLDVGIDRIHLDQAEAEAMERQLSRFTPDAPVEADAIVSVGQDGKARLKGVVVAGRRTDLDWF</sequence>
<reference evidence="1 2" key="1">
    <citation type="submission" date="2018-05" db="EMBL/GenBank/DDBJ databases">
        <authorList>
            <person name="Lanie J.A."/>
            <person name="Ng W.-L."/>
            <person name="Kazmierczak K.M."/>
            <person name="Andrzejewski T.M."/>
            <person name="Davidsen T.M."/>
            <person name="Wayne K.J."/>
            <person name="Tettelin H."/>
            <person name="Glass J.I."/>
            <person name="Rusch D."/>
            <person name="Podicherti R."/>
            <person name="Tsui H.-C.T."/>
            <person name="Winkler M.E."/>
        </authorList>
    </citation>
    <scope>NUCLEOTIDE SEQUENCE [LARGE SCALE GENOMIC DNA]</scope>
    <source>
        <strain evidence="1 2">BUT-10</strain>
    </source>
</reference>
<dbReference type="EMBL" id="QFYS01000011">
    <property type="protein sequence ID" value="RAK62481.1"/>
    <property type="molecule type" value="Genomic_DNA"/>
</dbReference>
<organism evidence="1 2">
    <name type="scientific">Phenylobacterium kunshanense</name>
    <dbReference type="NCBI Taxonomy" id="1445034"/>
    <lineage>
        <taxon>Bacteria</taxon>
        <taxon>Pseudomonadati</taxon>
        <taxon>Pseudomonadota</taxon>
        <taxon>Alphaproteobacteria</taxon>
        <taxon>Caulobacterales</taxon>
        <taxon>Caulobacteraceae</taxon>
        <taxon>Phenylobacterium</taxon>
    </lineage>
</organism>
<dbReference type="Proteomes" id="UP000249524">
    <property type="component" value="Unassembled WGS sequence"/>
</dbReference>
<name>A0A328B7U0_9CAUL</name>
<dbReference type="RefSeq" id="WP_111277962.1">
    <property type="nucleotide sequence ID" value="NZ_QFYS01000011.1"/>
</dbReference>
<proteinExistence type="predicted"/>
<dbReference type="AlphaFoldDB" id="A0A328B7U0"/>
<dbReference type="Pfam" id="PF14345">
    <property type="entry name" value="GDYXXLXY"/>
    <property type="match status" value="1"/>
</dbReference>
<dbReference type="InterPro" id="IPR025833">
    <property type="entry name" value="GDYXXLXY"/>
</dbReference>
<evidence type="ECO:0000313" key="2">
    <source>
        <dbReference type="Proteomes" id="UP000249524"/>
    </source>
</evidence>
<comment type="caution">
    <text evidence="1">The sequence shown here is derived from an EMBL/GenBank/DDBJ whole genome shotgun (WGS) entry which is preliminary data.</text>
</comment>
<evidence type="ECO:0000313" key="1">
    <source>
        <dbReference type="EMBL" id="RAK62481.1"/>
    </source>
</evidence>